<dbReference type="PANTHER" id="PTHR44591">
    <property type="entry name" value="STRESS RESPONSE REGULATOR PROTEIN 1"/>
    <property type="match status" value="1"/>
</dbReference>
<accession>F8UHS4</accession>
<proteinExistence type="predicted"/>
<dbReference type="InterPro" id="IPR011006">
    <property type="entry name" value="CheY-like_superfamily"/>
</dbReference>
<gene>
    <name evidence="3" type="ORF">LDC_03547</name>
</gene>
<evidence type="ECO:0000313" key="3">
    <source>
        <dbReference type="EMBL" id="AEI30581.1"/>
    </source>
</evidence>
<evidence type="ECO:0000259" key="2">
    <source>
        <dbReference type="PROSITE" id="PS50110"/>
    </source>
</evidence>
<evidence type="ECO:0000256" key="1">
    <source>
        <dbReference type="ARBA" id="ARBA00022553"/>
    </source>
</evidence>
<feature type="domain" description="Response regulatory" evidence="2">
    <location>
        <begin position="6"/>
        <end position="119"/>
    </location>
</feature>
<dbReference type="InterPro" id="IPR001789">
    <property type="entry name" value="Sig_transdc_resp-reg_receiver"/>
</dbReference>
<dbReference type="PROSITE" id="PS50110">
    <property type="entry name" value="RESPONSE_REGULATORY"/>
    <property type="match status" value="1"/>
</dbReference>
<name>F8UHS4_9ZZZZ</name>
<reference evidence="3" key="1">
    <citation type="submission" date="2011-04" db="EMBL/GenBank/DDBJ databases">
        <title>Taxonomic and functional metagenomic profiling of the microbial community in the anoxic sediment of a brackish shallow lake (Laguna de Carrizo Central Spain).</title>
        <authorList>
            <consortium name="CONSOLIDER consortium CSD2007-00005"/>
            <person name="Guazzaroni M.-E."/>
            <person name="Richter M."/>
            <person name="Garcia-Salamanca A."/>
            <person name="Yarza P."/>
            <person name="Ferrer M."/>
        </authorList>
    </citation>
    <scope>NUCLEOTIDE SEQUENCE</scope>
</reference>
<dbReference type="EMBL" id="JF805226">
    <property type="protein sequence ID" value="AEI30581.1"/>
    <property type="molecule type" value="Genomic_DNA"/>
</dbReference>
<dbReference type="PANTHER" id="PTHR44591:SF3">
    <property type="entry name" value="RESPONSE REGULATORY DOMAIN-CONTAINING PROTEIN"/>
    <property type="match status" value="1"/>
</dbReference>
<organism evidence="3">
    <name type="scientific">uncultured microorganism</name>
    <dbReference type="NCBI Taxonomy" id="358574"/>
    <lineage>
        <taxon>unclassified sequences</taxon>
        <taxon>environmental samples</taxon>
    </lineage>
</organism>
<dbReference type="SMART" id="SM00448">
    <property type="entry name" value="REC"/>
    <property type="match status" value="1"/>
</dbReference>
<keyword evidence="1" id="KW-0597">Phosphoprotein</keyword>
<dbReference type="InterPro" id="IPR050595">
    <property type="entry name" value="Bact_response_regulator"/>
</dbReference>
<dbReference type="Pfam" id="PF00072">
    <property type="entry name" value="Response_reg"/>
    <property type="match status" value="1"/>
</dbReference>
<dbReference type="Gene3D" id="3.40.50.2300">
    <property type="match status" value="2"/>
</dbReference>
<dbReference type="SUPFAM" id="SSF52172">
    <property type="entry name" value="CheY-like"/>
    <property type="match status" value="2"/>
</dbReference>
<dbReference type="AlphaFoldDB" id="F8UHS4"/>
<sequence>MEIKKKILIVDDEKFVTDALEGFFHSKGYQIFKAEDGQVCLEIIKNENLDLVLLDIKLPKVDGIEILKLLRRDYPKVKVIIMTAYDMEYKAMIDAIGSDAFFIKPLLIDELTEKVEELLSQGEVVAKSTEKKPESKPGFSKGPKECSSGKIIPKVRLLIVSPRGLISGLLKDYFSQQTTCNGIYEVAESGLEQLEYIKKFKPDIILLDIALVGMLGEFGLTLTKIPQPPKEIILFGDPAVKWEEAEGLIKRGVKFIEIPMDLNNETYPIKETIQRLNEAVREVCAKHQLFEKEG</sequence>
<protein>
    <submittedName>
        <fullName evidence="3">Signal transduction response regulator receiver region domain-containing protein</fullName>
    </submittedName>
</protein>
<dbReference type="GO" id="GO:0000160">
    <property type="term" value="P:phosphorelay signal transduction system"/>
    <property type="evidence" value="ECO:0007669"/>
    <property type="project" value="InterPro"/>
</dbReference>